<dbReference type="AlphaFoldDB" id="A0A3A5L7F3"/>
<dbReference type="Proteomes" id="UP000270757">
    <property type="component" value="Unassembled WGS sequence"/>
</dbReference>
<keyword evidence="1" id="KW-0812">Transmembrane</keyword>
<keyword evidence="1" id="KW-0472">Membrane</keyword>
<name>A0A3A5L7F3_9GAMM</name>
<gene>
    <name evidence="2" type="ORF">D6J04_14605</name>
</gene>
<reference evidence="2 3" key="1">
    <citation type="submission" date="2018-09" db="EMBL/GenBank/DDBJ databases">
        <title>Draft genome sequences of Legionella taurinensis isolated from water samples.</title>
        <authorList>
            <person name="Chakeri A."/>
            <person name="Allerberger F."/>
            <person name="Kundi M."/>
            <person name="Ruppitsch W."/>
            <person name="Schmid D."/>
        </authorList>
    </citation>
    <scope>NUCLEOTIDE SEQUENCE [LARGE SCALE GENOMIC DNA]</scope>
    <source>
        <strain evidence="2 3">4570-18-6</strain>
    </source>
</reference>
<feature type="transmembrane region" description="Helical" evidence="1">
    <location>
        <begin position="12"/>
        <end position="33"/>
    </location>
</feature>
<organism evidence="2 3">
    <name type="scientific">Legionella taurinensis</name>
    <dbReference type="NCBI Taxonomy" id="70611"/>
    <lineage>
        <taxon>Bacteria</taxon>
        <taxon>Pseudomonadati</taxon>
        <taxon>Pseudomonadota</taxon>
        <taxon>Gammaproteobacteria</taxon>
        <taxon>Legionellales</taxon>
        <taxon>Legionellaceae</taxon>
        <taxon>Legionella</taxon>
    </lineage>
</organism>
<keyword evidence="1" id="KW-1133">Transmembrane helix</keyword>
<protein>
    <submittedName>
        <fullName evidence="2">Uncharacterized protein</fullName>
    </submittedName>
</protein>
<sequence>MINICKDRELKLWLNIALFTLLIFYISLCLIDYQSRNKLYNSRISVRLMSFCNQILQDTYGQNLGPSRADTSELSEGTYRQVAEVYFPDIAPQTVSCYIQQDKTWIGYNAKTKVYINLNGVHYAPAWFDQHRELRYSGLKIALEKLEKKYITLPIEPTKKPTFRFLSPVELIFALI</sequence>
<dbReference type="EMBL" id="QZWB01000031">
    <property type="protein sequence ID" value="RJT43191.1"/>
    <property type="molecule type" value="Genomic_DNA"/>
</dbReference>
<evidence type="ECO:0000313" key="3">
    <source>
        <dbReference type="Proteomes" id="UP000270757"/>
    </source>
</evidence>
<evidence type="ECO:0000256" key="1">
    <source>
        <dbReference type="SAM" id="Phobius"/>
    </source>
</evidence>
<comment type="caution">
    <text evidence="2">The sequence shown here is derived from an EMBL/GenBank/DDBJ whole genome shotgun (WGS) entry which is preliminary data.</text>
</comment>
<proteinExistence type="predicted"/>
<accession>A0A3A5L7F3</accession>
<evidence type="ECO:0000313" key="2">
    <source>
        <dbReference type="EMBL" id="RJT43191.1"/>
    </source>
</evidence>